<evidence type="ECO:0000313" key="6">
    <source>
        <dbReference type="Proteomes" id="UP000075680"/>
    </source>
</evidence>
<dbReference type="RefSeq" id="WP_061519017.1">
    <property type="nucleotide sequence ID" value="NZ_JRUE01000184.1"/>
</dbReference>
<organism evidence="5 6">
    <name type="scientific">Acinetobacter venetianus</name>
    <dbReference type="NCBI Taxonomy" id="52133"/>
    <lineage>
        <taxon>Bacteria</taxon>
        <taxon>Pseudomonadati</taxon>
        <taxon>Pseudomonadota</taxon>
        <taxon>Gammaproteobacteria</taxon>
        <taxon>Moraxellales</taxon>
        <taxon>Moraxellaceae</taxon>
        <taxon>Acinetobacter</taxon>
    </lineage>
</organism>
<feature type="region of interest" description="Disordered" evidence="2">
    <location>
        <begin position="143"/>
        <end position="182"/>
    </location>
</feature>
<keyword evidence="3" id="KW-0812">Transmembrane</keyword>
<keyword evidence="4" id="KW-0732">Signal</keyword>
<reference evidence="5 6" key="1">
    <citation type="journal article" date="2016" name="Sci. Rep.">
        <title>Genomic and phenotypic characterization of the species Acinetobacter venetianus.</title>
        <authorList>
            <person name="Fondi M."/>
            <person name="Maida I."/>
            <person name="Perrin E."/>
            <person name="Orlandini V."/>
            <person name="La Torre L."/>
            <person name="Bosi E."/>
            <person name="Negroni A."/>
            <person name="Zanaroli G."/>
            <person name="Fava F."/>
            <person name="Decorosi F."/>
            <person name="Giovannetti L."/>
            <person name="Viti C."/>
            <person name="Vaneechoutte M."/>
            <person name="Dijkshoorn L."/>
            <person name="Fani R."/>
        </authorList>
    </citation>
    <scope>NUCLEOTIDE SEQUENCE [LARGE SCALE GENOMIC DNA]</scope>
    <source>
        <strain evidence="5 6">LUH5627</strain>
    </source>
</reference>
<dbReference type="Gene3D" id="1.10.287.950">
    <property type="entry name" value="Methyl-accepting chemotaxis protein"/>
    <property type="match status" value="1"/>
</dbReference>
<gene>
    <name evidence="5" type="primary">smc_3</name>
    <name evidence="5" type="ORF">AVENLUH5627_02108</name>
</gene>
<name>A0A150HN22_9GAMM</name>
<evidence type="ECO:0000256" key="3">
    <source>
        <dbReference type="SAM" id="Phobius"/>
    </source>
</evidence>
<dbReference type="EMBL" id="JRUE01000184">
    <property type="protein sequence ID" value="KXZ67579.1"/>
    <property type="molecule type" value="Genomic_DNA"/>
</dbReference>
<keyword evidence="3" id="KW-0472">Membrane</keyword>
<feature type="region of interest" description="Disordered" evidence="2">
    <location>
        <begin position="202"/>
        <end position="234"/>
    </location>
</feature>
<accession>A0A150HN22</accession>
<feature type="chain" id="PRO_5007562799" evidence="4">
    <location>
        <begin position="27"/>
        <end position="518"/>
    </location>
</feature>
<dbReference type="PATRIC" id="fig|52133.18.peg.2183"/>
<feature type="compositionally biased region" description="Low complexity" evidence="2">
    <location>
        <begin position="208"/>
        <end position="221"/>
    </location>
</feature>
<proteinExistence type="predicted"/>
<feature type="compositionally biased region" description="Polar residues" evidence="2">
    <location>
        <begin position="170"/>
        <end position="182"/>
    </location>
</feature>
<feature type="compositionally biased region" description="Polar residues" evidence="2">
    <location>
        <begin position="143"/>
        <end position="156"/>
    </location>
</feature>
<dbReference type="SUPFAM" id="SSF57997">
    <property type="entry name" value="Tropomyosin"/>
    <property type="match status" value="1"/>
</dbReference>
<feature type="coiled-coil region" evidence="1">
    <location>
        <begin position="312"/>
        <end position="367"/>
    </location>
</feature>
<keyword evidence="3" id="KW-1133">Transmembrane helix</keyword>
<feature type="signal peptide" evidence="4">
    <location>
        <begin position="1"/>
        <end position="26"/>
    </location>
</feature>
<dbReference type="NCBIfam" id="NF041109">
    <property type="entry name" value="VF_TspB_C_term"/>
    <property type="match status" value="1"/>
</dbReference>
<feature type="transmembrane region" description="Helical" evidence="3">
    <location>
        <begin position="494"/>
        <end position="512"/>
    </location>
</feature>
<evidence type="ECO:0000256" key="2">
    <source>
        <dbReference type="SAM" id="MobiDB-lite"/>
    </source>
</evidence>
<protein>
    <submittedName>
        <fullName evidence="5">Chromosome partition protein Smc</fullName>
    </submittedName>
</protein>
<keyword evidence="1" id="KW-0175">Coiled coil</keyword>
<evidence type="ECO:0000256" key="1">
    <source>
        <dbReference type="SAM" id="Coils"/>
    </source>
</evidence>
<dbReference type="AlphaFoldDB" id="A0A150HN22"/>
<evidence type="ECO:0000256" key="4">
    <source>
        <dbReference type="SAM" id="SignalP"/>
    </source>
</evidence>
<dbReference type="Gene3D" id="1.20.120.20">
    <property type="entry name" value="Apolipoprotein"/>
    <property type="match status" value="1"/>
</dbReference>
<sequence>MKSSFHHISFTLFILSSLLFSSSSYAYFEATNSTTGSKGTGNTALEACKKVTNASTASNTFCYEGGTGTRILGVYKEIKSCLPTVKTNPISIPGWTEWTLDQIDQYQNKISSSTVCYQGCRYKDPAMTGEEGSDLMALQYANPTQDTSCPNTSENPPTIPPDNYEPPQTDCKNSAGSDSYCTKPSTGCPTGYSSGTYNGQQICIKNSNTNPNPNDPNNQTDPPDPKPNTGDMSGVINAINNAKNELKAAIQAQTNALTASIEQQTTDIKQSISAQTSALTNAINASTNSIKESLTTGFKNVTDAIGLTNSRIDQTNQKLDDANIKLNDIKSSNNQIRDNINVTNQKLEDVKQNQQQTNSKLDDIKKNTADTNKALSDIKSNGDQVKEGIDQANGHLSSIDANGKATNQKLDGLKDGQDETNGLLKGIKDLISDIKNWLTEEPDVSGLQQDLPEREIEQRSIVTTLFTSSAQCPPDNTLYLMGMSYTYSFADLCYYLRMLGYLIMTVAYLYAARIVSQA</sequence>
<evidence type="ECO:0000313" key="5">
    <source>
        <dbReference type="EMBL" id="KXZ67579.1"/>
    </source>
</evidence>
<comment type="caution">
    <text evidence="5">The sequence shown here is derived from an EMBL/GenBank/DDBJ whole genome shotgun (WGS) entry which is preliminary data.</text>
</comment>
<dbReference type="Proteomes" id="UP000075680">
    <property type="component" value="Unassembled WGS sequence"/>
</dbReference>